<protein>
    <submittedName>
        <fullName evidence="12">Putative opsin 1 protein</fullName>
    </submittedName>
</protein>
<name>M7SL81_EUTLA</name>
<keyword evidence="4" id="KW-0716">Sensory transduction</keyword>
<proteinExistence type="inferred from homology"/>
<dbReference type="Pfam" id="PF01036">
    <property type="entry name" value="Bac_rhodopsin"/>
    <property type="match status" value="1"/>
</dbReference>
<reference evidence="13" key="1">
    <citation type="journal article" date="2013" name="Genome Announc.">
        <title>Draft genome sequence of the grapevine dieback fungus Eutypa lata UCR-EL1.</title>
        <authorList>
            <person name="Blanco-Ulate B."/>
            <person name="Rolshausen P.E."/>
            <person name="Cantu D."/>
        </authorList>
    </citation>
    <scope>NUCLEOTIDE SEQUENCE [LARGE SCALE GENOMIC DNA]</scope>
    <source>
        <strain evidence="13">UCR-EL1</strain>
    </source>
</reference>
<dbReference type="GO" id="GO:0005783">
    <property type="term" value="C:endoplasmic reticulum"/>
    <property type="evidence" value="ECO:0007669"/>
    <property type="project" value="TreeGrafter"/>
</dbReference>
<keyword evidence="13" id="KW-1185">Reference proteome</keyword>
<dbReference type="PROSITE" id="PS00327">
    <property type="entry name" value="BACTERIAL_OPSIN_RET"/>
    <property type="match status" value="1"/>
</dbReference>
<organism evidence="12 13">
    <name type="scientific">Eutypa lata (strain UCR-EL1)</name>
    <name type="common">Grapevine dieback disease fungus</name>
    <name type="synonym">Eutypa armeniacae</name>
    <dbReference type="NCBI Taxonomy" id="1287681"/>
    <lineage>
        <taxon>Eukaryota</taxon>
        <taxon>Fungi</taxon>
        <taxon>Dikarya</taxon>
        <taxon>Ascomycota</taxon>
        <taxon>Pezizomycotina</taxon>
        <taxon>Sordariomycetes</taxon>
        <taxon>Xylariomycetidae</taxon>
        <taxon>Xylariales</taxon>
        <taxon>Diatrypaceae</taxon>
        <taxon>Eutypa</taxon>
    </lineage>
</organism>
<dbReference type="STRING" id="1287681.M7SL81"/>
<evidence type="ECO:0000256" key="6">
    <source>
        <dbReference type="ARBA" id="ARBA00022925"/>
    </source>
</evidence>
<accession>M7SL81</accession>
<dbReference type="eggNOG" id="ENOG502RZKV">
    <property type="taxonomic scope" value="Eukaryota"/>
</dbReference>
<dbReference type="PANTHER" id="PTHR28286">
    <property type="match status" value="1"/>
</dbReference>
<evidence type="ECO:0000256" key="7">
    <source>
        <dbReference type="ARBA" id="ARBA00022989"/>
    </source>
</evidence>
<dbReference type="OMA" id="ILWTAYP"/>
<dbReference type="GO" id="GO:0005886">
    <property type="term" value="C:plasma membrane"/>
    <property type="evidence" value="ECO:0007669"/>
    <property type="project" value="TreeGrafter"/>
</dbReference>
<dbReference type="FunFam" id="1.20.1070.10:FF:000160">
    <property type="entry name" value="Related to Opsin-1"/>
    <property type="match status" value="1"/>
</dbReference>
<evidence type="ECO:0000313" key="12">
    <source>
        <dbReference type="EMBL" id="EMR64972.1"/>
    </source>
</evidence>
<evidence type="ECO:0000313" key="13">
    <source>
        <dbReference type="Proteomes" id="UP000012174"/>
    </source>
</evidence>
<dbReference type="HOGENOM" id="CLU_054785_0_0_1"/>
<keyword evidence="5 11" id="KW-0812">Transmembrane</keyword>
<evidence type="ECO:0000256" key="2">
    <source>
        <dbReference type="ARBA" id="ARBA00008130"/>
    </source>
</evidence>
<dbReference type="PRINTS" id="PR00251">
    <property type="entry name" value="BACTRLOPSIN"/>
</dbReference>
<keyword evidence="9 11" id="KW-0472">Membrane</keyword>
<dbReference type="SUPFAM" id="SSF81321">
    <property type="entry name" value="Family A G protein-coupled receptor-like"/>
    <property type="match status" value="1"/>
</dbReference>
<feature type="transmembrane region" description="Helical" evidence="11">
    <location>
        <begin position="225"/>
        <end position="243"/>
    </location>
</feature>
<evidence type="ECO:0000256" key="11">
    <source>
        <dbReference type="SAM" id="Phobius"/>
    </source>
</evidence>
<dbReference type="InterPro" id="IPR001425">
    <property type="entry name" value="Arc/bac/fun_rhodopsins"/>
</dbReference>
<keyword evidence="10" id="KW-0675">Receptor</keyword>
<keyword evidence="7 11" id="KW-1133">Transmembrane helix</keyword>
<comment type="subcellular location">
    <subcellularLocation>
        <location evidence="1">Membrane</location>
        <topology evidence="1">Multi-pass membrane protein</topology>
    </subcellularLocation>
</comment>
<dbReference type="GO" id="GO:0009881">
    <property type="term" value="F:photoreceptor activity"/>
    <property type="evidence" value="ECO:0007669"/>
    <property type="project" value="UniProtKB-KW"/>
</dbReference>
<feature type="transmembrane region" description="Helical" evidence="11">
    <location>
        <begin position="81"/>
        <end position="100"/>
    </location>
</feature>
<sequence>MIVPQQLLEEATALLLPTTTVNATPTPTPLPTVQPDPITLILTQNATETGHRTLWVICVFMGVTSLVFYFLAARAPIQKRLFHFITSVITTIAFLSYFAMATGDGVSWRTISVAENSSHTITEITKRQVYWARYVDWALTTPLLLLDLAFLAGLSGYSILVVVVADVIMTLSTLFATLSNLEAQRWGWYTISCISFLTIVYQLGYKGRNAMADKDNRTRAFFGTLSLFTLIVWTIYPVVWGISEGSQITTVDGEIIAYAVLDLLAKPVFGSWLLFTHDRNLVRSTISLDGFWTEGLTGTGAIRVGLSSRYHDDIAY</sequence>
<gene>
    <name evidence="12" type="ORF">UCREL1_8058</name>
</gene>
<dbReference type="Gene3D" id="1.20.1070.10">
    <property type="entry name" value="Rhodopsin 7-helix transmembrane proteins"/>
    <property type="match status" value="1"/>
</dbReference>
<evidence type="ECO:0000256" key="4">
    <source>
        <dbReference type="ARBA" id="ARBA00022606"/>
    </source>
</evidence>
<dbReference type="Proteomes" id="UP000012174">
    <property type="component" value="Unassembled WGS sequence"/>
</dbReference>
<dbReference type="CDD" id="cd15028">
    <property type="entry name" value="7tm_Opsin-1_euk"/>
    <property type="match status" value="1"/>
</dbReference>
<dbReference type="KEGG" id="ela:UCREL1_8058"/>
<feature type="transmembrane region" description="Helical" evidence="11">
    <location>
        <begin position="54"/>
        <end position="72"/>
    </location>
</feature>
<evidence type="ECO:0000256" key="10">
    <source>
        <dbReference type="ARBA" id="ARBA00023170"/>
    </source>
</evidence>
<dbReference type="AlphaFoldDB" id="M7SL81"/>
<evidence type="ECO:0000256" key="3">
    <source>
        <dbReference type="ARBA" id="ARBA00022543"/>
    </source>
</evidence>
<dbReference type="SMART" id="SM01021">
    <property type="entry name" value="Bac_rhodopsin"/>
    <property type="match status" value="1"/>
</dbReference>
<evidence type="ECO:0000256" key="5">
    <source>
        <dbReference type="ARBA" id="ARBA00022692"/>
    </source>
</evidence>
<comment type="similarity">
    <text evidence="2">Belongs to the archaeal/bacterial/fungal opsin family.</text>
</comment>
<dbReference type="PROSITE" id="PS00950">
    <property type="entry name" value="BACTERIAL_OPSIN_1"/>
    <property type="match status" value="1"/>
</dbReference>
<feature type="transmembrane region" description="Helical" evidence="11">
    <location>
        <begin position="186"/>
        <end position="204"/>
    </location>
</feature>
<dbReference type="GO" id="GO:0007602">
    <property type="term" value="P:phototransduction"/>
    <property type="evidence" value="ECO:0007669"/>
    <property type="project" value="UniProtKB-KW"/>
</dbReference>
<keyword evidence="6" id="KW-0681">Retinal protein</keyword>
<evidence type="ECO:0000256" key="8">
    <source>
        <dbReference type="ARBA" id="ARBA00022991"/>
    </source>
</evidence>
<keyword evidence="8" id="KW-0157">Chromophore</keyword>
<evidence type="ECO:0000256" key="1">
    <source>
        <dbReference type="ARBA" id="ARBA00004141"/>
    </source>
</evidence>
<dbReference type="EMBL" id="KB706956">
    <property type="protein sequence ID" value="EMR64972.1"/>
    <property type="molecule type" value="Genomic_DNA"/>
</dbReference>
<dbReference type="OrthoDB" id="10261467at2759"/>
<dbReference type="GO" id="GO:0005216">
    <property type="term" value="F:monoatomic ion channel activity"/>
    <property type="evidence" value="ECO:0007669"/>
    <property type="project" value="InterPro"/>
</dbReference>
<evidence type="ECO:0000256" key="9">
    <source>
        <dbReference type="ARBA" id="ARBA00023136"/>
    </source>
</evidence>
<keyword evidence="3" id="KW-0600">Photoreceptor protein</keyword>
<dbReference type="InterPro" id="IPR018229">
    <property type="entry name" value="Rhodopsin_retinal_BS"/>
</dbReference>
<dbReference type="PANTHER" id="PTHR28286:SF2">
    <property type="entry name" value="BACTERIORHODOPSIN _OPSIN, NOPA (EUROFUNG)"/>
    <property type="match status" value="1"/>
</dbReference>